<keyword evidence="1" id="KW-0175">Coiled coil</keyword>
<evidence type="ECO:0000313" key="2">
    <source>
        <dbReference type="EMBL" id="BDB08195.1"/>
    </source>
</evidence>
<dbReference type="InterPro" id="IPR049819">
    <property type="entry name" value="SP_0009-like"/>
</dbReference>
<sequence>MLLNTCVQNIIILRIGKLFIRFLTCSQGDKMGNLLDVIEQFLSLSEEKLEELADKNQLLRLQEEKERKNA</sequence>
<accession>A0ABM7UT83</accession>
<evidence type="ECO:0000256" key="1">
    <source>
        <dbReference type="SAM" id="Coils"/>
    </source>
</evidence>
<keyword evidence="3" id="KW-1185">Reference proteome</keyword>
<dbReference type="EMBL" id="AP024523">
    <property type="protein sequence ID" value="BDB08195.1"/>
    <property type="molecule type" value="Genomic_DNA"/>
</dbReference>
<name>A0ABM7UT83_9STRE</name>
<evidence type="ECO:0000313" key="3">
    <source>
        <dbReference type="Proteomes" id="UP001060027"/>
    </source>
</evidence>
<feature type="coiled-coil region" evidence="1">
    <location>
        <begin position="42"/>
        <end position="69"/>
    </location>
</feature>
<dbReference type="NCBIfam" id="NF040896">
    <property type="entry name" value="SP_0009_fam"/>
    <property type="match status" value="1"/>
</dbReference>
<reference evidence="2" key="1">
    <citation type="journal article" date="2022" name="J Glob Antimicrob Resist">
        <title>Identification and characterisation of a novel multidrug-resistant streptococcus, Streptococcus toyakuensis sp. nov., from a blood sample.</title>
        <authorList>
            <person name="Wajima T."/>
            <person name="Hagimoto A."/>
            <person name="Tanaka E."/>
            <person name="Kawamura Y."/>
            <person name="Nakaminami H."/>
        </authorList>
    </citation>
    <scope>NUCLEOTIDE SEQUENCE</scope>
    <source>
        <strain evidence="2">TP1632</strain>
    </source>
</reference>
<dbReference type="Proteomes" id="UP001060027">
    <property type="component" value="Chromosome"/>
</dbReference>
<organism evidence="2 3">
    <name type="scientific">Streptococcus toyakuensis</name>
    <dbReference type="NCBI Taxonomy" id="2819619"/>
    <lineage>
        <taxon>Bacteria</taxon>
        <taxon>Bacillati</taxon>
        <taxon>Bacillota</taxon>
        <taxon>Bacilli</taxon>
        <taxon>Lactobacillales</taxon>
        <taxon>Streptococcaceae</taxon>
        <taxon>Streptococcus</taxon>
        <taxon>Streptococcus mitis group</taxon>
    </lineage>
</organism>
<gene>
    <name evidence="2" type="ORF">STYK_00090</name>
</gene>
<protein>
    <recommendedName>
        <fullName evidence="4">Extracellular protein</fullName>
    </recommendedName>
</protein>
<proteinExistence type="predicted"/>
<evidence type="ECO:0008006" key="4">
    <source>
        <dbReference type="Google" id="ProtNLM"/>
    </source>
</evidence>